<protein>
    <submittedName>
        <fullName evidence="1">Uncharacterized protein</fullName>
    </submittedName>
</protein>
<sequence>MDFDELKNENLIIEIRALMDESDDLDDIDGYCQFMREMILNTSGLN</sequence>
<dbReference type="EMBL" id="DVJO01000139">
    <property type="protein sequence ID" value="HIS83206.1"/>
    <property type="molecule type" value="Genomic_DNA"/>
</dbReference>
<dbReference type="Proteomes" id="UP000824139">
    <property type="component" value="Unassembled WGS sequence"/>
</dbReference>
<gene>
    <name evidence="1" type="ORF">IAD41_06345</name>
</gene>
<reference evidence="1" key="2">
    <citation type="journal article" date="2021" name="PeerJ">
        <title>Extensive microbial diversity within the chicken gut microbiome revealed by metagenomics and culture.</title>
        <authorList>
            <person name="Gilroy R."/>
            <person name="Ravi A."/>
            <person name="Getino M."/>
            <person name="Pursley I."/>
            <person name="Horton D.L."/>
            <person name="Alikhan N.F."/>
            <person name="Baker D."/>
            <person name="Gharbi K."/>
            <person name="Hall N."/>
            <person name="Watson M."/>
            <person name="Adriaenssens E.M."/>
            <person name="Foster-Nyarko E."/>
            <person name="Jarju S."/>
            <person name="Secka A."/>
            <person name="Antonio M."/>
            <person name="Oren A."/>
            <person name="Chaudhuri R.R."/>
            <person name="La Ragione R."/>
            <person name="Hildebrand F."/>
            <person name="Pallen M.J."/>
        </authorList>
    </citation>
    <scope>NUCLEOTIDE SEQUENCE</scope>
    <source>
        <strain evidence="1">CHK152-2994</strain>
    </source>
</reference>
<proteinExistence type="predicted"/>
<comment type="caution">
    <text evidence="1">The sequence shown here is derived from an EMBL/GenBank/DDBJ whole genome shotgun (WGS) entry which is preliminary data.</text>
</comment>
<organism evidence="1 2">
    <name type="scientific">Candidatus Scatenecus faecavium</name>
    <dbReference type="NCBI Taxonomy" id="2840915"/>
    <lineage>
        <taxon>Bacteria</taxon>
        <taxon>Candidatus Scatenecus</taxon>
    </lineage>
</organism>
<dbReference type="AlphaFoldDB" id="A0A9D1FXG0"/>
<reference evidence="1" key="1">
    <citation type="submission" date="2020-10" db="EMBL/GenBank/DDBJ databases">
        <authorList>
            <person name="Gilroy R."/>
        </authorList>
    </citation>
    <scope>NUCLEOTIDE SEQUENCE</scope>
    <source>
        <strain evidence="1">CHK152-2994</strain>
    </source>
</reference>
<evidence type="ECO:0000313" key="2">
    <source>
        <dbReference type="Proteomes" id="UP000824139"/>
    </source>
</evidence>
<name>A0A9D1FXG0_9BACT</name>
<accession>A0A9D1FXG0</accession>
<evidence type="ECO:0000313" key="1">
    <source>
        <dbReference type="EMBL" id="HIS83206.1"/>
    </source>
</evidence>